<dbReference type="Proteomes" id="UP000515307">
    <property type="component" value="Chromosome"/>
</dbReference>
<keyword evidence="3" id="KW-1185">Reference proteome</keyword>
<dbReference type="Pfam" id="PF13302">
    <property type="entry name" value="Acetyltransf_3"/>
    <property type="match status" value="1"/>
</dbReference>
<accession>A0A7G7BNW9</accession>
<dbReference type="RefSeq" id="WP_258050050.1">
    <property type="nucleotide sequence ID" value="NZ_CP045702.1"/>
</dbReference>
<dbReference type="SUPFAM" id="SSF55729">
    <property type="entry name" value="Acyl-CoA N-acyltransferases (Nat)"/>
    <property type="match status" value="1"/>
</dbReference>
<dbReference type="InterPro" id="IPR000182">
    <property type="entry name" value="GNAT_dom"/>
</dbReference>
<evidence type="ECO:0000313" key="2">
    <source>
        <dbReference type="EMBL" id="QNE77034.1"/>
    </source>
</evidence>
<dbReference type="Gene3D" id="3.40.630.30">
    <property type="match status" value="1"/>
</dbReference>
<keyword evidence="2" id="KW-0808">Transferase</keyword>
<dbReference type="PANTHER" id="PTHR43792:SF16">
    <property type="entry name" value="N-ACETYLTRANSFERASE DOMAIN-CONTAINING PROTEIN"/>
    <property type="match status" value="1"/>
</dbReference>
<dbReference type="InterPro" id="IPR051531">
    <property type="entry name" value="N-acetyltransferase"/>
</dbReference>
<gene>
    <name evidence="2" type="ORF">F0344_22625</name>
</gene>
<protein>
    <submittedName>
        <fullName evidence="2">GNAT family N-acetyltransferase</fullName>
    </submittedName>
</protein>
<dbReference type="CDD" id="cd04301">
    <property type="entry name" value="NAT_SF"/>
    <property type="match status" value="1"/>
</dbReference>
<dbReference type="EMBL" id="CP045702">
    <property type="protein sequence ID" value="QNE77034.1"/>
    <property type="molecule type" value="Genomic_DNA"/>
</dbReference>
<dbReference type="KEGG" id="sfiy:F0344_22625"/>
<feature type="domain" description="N-acetyltransferase" evidence="1">
    <location>
        <begin position="15"/>
        <end position="185"/>
    </location>
</feature>
<evidence type="ECO:0000259" key="1">
    <source>
        <dbReference type="PROSITE" id="PS51186"/>
    </source>
</evidence>
<dbReference type="AlphaFoldDB" id="A0A7G7BNW9"/>
<sequence length="185" mass="19442">MDEGHPGITLTTGSLLLRPWRPDDAPALLAAHADPAMRHWLATRVSSADEAAEWLAEQREGWAAGTRFGFAVTDTDGGGELVGNLALKRPGPASDTAEVGYWTTAAARGRGVAPRALAALCDWAFASFAPSTGAGLAHLELLHQVDNEASCRVAEKCGFPLTGILPASPPDYPLDGHRHVRSVTA</sequence>
<dbReference type="GO" id="GO:0016747">
    <property type="term" value="F:acyltransferase activity, transferring groups other than amino-acyl groups"/>
    <property type="evidence" value="ECO:0007669"/>
    <property type="project" value="InterPro"/>
</dbReference>
<dbReference type="PROSITE" id="PS51186">
    <property type="entry name" value="GNAT"/>
    <property type="match status" value="1"/>
</dbReference>
<organism evidence="2 3">
    <name type="scientific">Streptomyces finlayi</name>
    <dbReference type="NCBI Taxonomy" id="67296"/>
    <lineage>
        <taxon>Bacteria</taxon>
        <taxon>Bacillati</taxon>
        <taxon>Actinomycetota</taxon>
        <taxon>Actinomycetes</taxon>
        <taxon>Kitasatosporales</taxon>
        <taxon>Streptomycetaceae</taxon>
        <taxon>Streptomyces</taxon>
    </lineage>
</organism>
<proteinExistence type="predicted"/>
<reference evidence="3" key="1">
    <citation type="submission" date="2019-10" db="EMBL/GenBank/DDBJ databases">
        <title>Antimicrobial potential of Antarctic Bacteria.</title>
        <authorList>
            <person name="Benaud N."/>
            <person name="Edwards R.J."/>
            <person name="Ferrari B.C."/>
        </authorList>
    </citation>
    <scope>NUCLEOTIDE SEQUENCE [LARGE SCALE GENOMIC DNA]</scope>
    <source>
        <strain evidence="3">NBSH44</strain>
    </source>
</reference>
<dbReference type="PANTHER" id="PTHR43792">
    <property type="entry name" value="GNAT FAMILY, PUTATIVE (AFU_ORTHOLOGUE AFUA_3G00765)-RELATED-RELATED"/>
    <property type="match status" value="1"/>
</dbReference>
<evidence type="ECO:0000313" key="3">
    <source>
        <dbReference type="Proteomes" id="UP000515307"/>
    </source>
</evidence>
<dbReference type="InterPro" id="IPR016181">
    <property type="entry name" value="Acyl_CoA_acyltransferase"/>
</dbReference>
<name>A0A7G7BNW9_9ACTN</name>